<dbReference type="Gene3D" id="3.30.1330.40">
    <property type="entry name" value="RutC-like"/>
    <property type="match status" value="1"/>
</dbReference>
<protein>
    <submittedName>
        <fullName evidence="1">RidA family protein</fullName>
    </submittedName>
</protein>
<evidence type="ECO:0000313" key="2">
    <source>
        <dbReference type="Proteomes" id="UP000261208"/>
    </source>
</evidence>
<dbReference type="InterPro" id="IPR035959">
    <property type="entry name" value="RutC-like_sf"/>
</dbReference>
<accession>A0A3E4LZ90</accession>
<reference evidence="1 2" key="1">
    <citation type="submission" date="2018-08" db="EMBL/GenBank/DDBJ databases">
        <title>A genome reference for cultivated species of the human gut microbiota.</title>
        <authorList>
            <person name="Zou Y."/>
            <person name="Xue W."/>
            <person name="Luo G."/>
        </authorList>
    </citation>
    <scope>NUCLEOTIDE SEQUENCE [LARGE SCALE GENOMIC DNA]</scope>
    <source>
        <strain evidence="1 2">TF11-11</strain>
    </source>
</reference>
<dbReference type="AlphaFoldDB" id="A0A3E4LZ90"/>
<name>A0A3E4LZ90_9FIRM</name>
<dbReference type="InterPro" id="IPR013813">
    <property type="entry name" value="Endoribo_LPSP/chorism_mut-like"/>
</dbReference>
<dbReference type="PANTHER" id="PTHR43760:SF1">
    <property type="entry name" value="ENDORIBONUCLEASE L-PSP_CHORISMATE MUTASE-LIKE DOMAIN-CONTAINING PROTEIN"/>
    <property type="match status" value="1"/>
</dbReference>
<evidence type="ECO:0000313" key="1">
    <source>
        <dbReference type="EMBL" id="RGK42790.1"/>
    </source>
</evidence>
<dbReference type="EMBL" id="QSQQ01000038">
    <property type="protein sequence ID" value="RGK42790.1"/>
    <property type="molecule type" value="Genomic_DNA"/>
</dbReference>
<dbReference type="PANTHER" id="PTHR43760">
    <property type="entry name" value="ENDORIBONUCLEASE-RELATED"/>
    <property type="match status" value="1"/>
</dbReference>
<dbReference type="Proteomes" id="UP000261208">
    <property type="component" value="Unassembled WGS sequence"/>
</dbReference>
<gene>
    <name evidence="1" type="ORF">DXD10_16590</name>
</gene>
<dbReference type="SUPFAM" id="SSF55298">
    <property type="entry name" value="YjgF-like"/>
    <property type="match status" value="1"/>
</dbReference>
<comment type="caution">
    <text evidence="1">The sequence shown here is derived from an EMBL/GenBank/DDBJ whole genome shotgun (WGS) entry which is preliminary data.</text>
</comment>
<sequence length="63" mass="6814">MLVFVSSDNEFYQQPEVANGATDLLVDIFGEEIGLPARSAIGVNVLPGNIPVEIEVLVELKDK</sequence>
<proteinExistence type="predicted"/>
<organism evidence="1 2">
    <name type="scientific">Dorea formicigenerans</name>
    <dbReference type="NCBI Taxonomy" id="39486"/>
    <lineage>
        <taxon>Bacteria</taxon>
        <taxon>Bacillati</taxon>
        <taxon>Bacillota</taxon>
        <taxon>Clostridia</taxon>
        <taxon>Lachnospirales</taxon>
        <taxon>Lachnospiraceae</taxon>
        <taxon>Dorea</taxon>
    </lineage>
</organism>
<dbReference type="CDD" id="cd02199">
    <property type="entry name" value="YjgF_YER057c_UK114_like_1"/>
    <property type="match status" value="1"/>
</dbReference>